<organism evidence="1 2">
    <name type="scientific">Nitratidesulfovibrio oxamicus</name>
    <dbReference type="NCBI Taxonomy" id="32016"/>
    <lineage>
        <taxon>Bacteria</taxon>
        <taxon>Pseudomonadati</taxon>
        <taxon>Thermodesulfobacteriota</taxon>
        <taxon>Desulfovibrionia</taxon>
        <taxon>Desulfovibrionales</taxon>
        <taxon>Desulfovibrionaceae</taxon>
        <taxon>Nitratidesulfovibrio</taxon>
    </lineage>
</organism>
<proteinExistence type="predicted"/>
<dbReference type="RefSeq" id="WP_196608330.1">
    <property type="nucleotide sequence ID" value="NZ_VRYY01000077.1"/>
</dbReference>
<accession>A0ABS0J2C5</accession>
<sequence length="139" mass="14970">MAKKYTLSKGSVLKLGDGAEPEVFTTLPGLTKLSIDGISKDDIDVTDLESDGKEYAPGLADYGSFSAEGIWDDTNAQHLALLDLLDSGEVQNWQVVTSAGTKWGFAGYVKSLPLNWETNNVQRFSLTIKVSGKVTRLAA</sequence>
<evidence type="ECO:0000313" key="1">
    <source>
        <dbReference type="EMBL" id="MBG3876136.1"/>
    </source>
</evidence>
<reference evidence="1 2" key="1">
    <citation type="submission" date="2019-08" db="EMBL/GenBank/DDBJ databases">
        <authorList>
            <person name="Luo N."/>
        </authorList>
    </citation>
    <scope>NUCLEOTIDE SEQUENCE [LARGE SCALE GENOMIC DNA]</scope>
    <source>
        <strain evidence="1 2">NCIMB 9442</strain>
    </source>
</reference>
<comment type="caution">
    <text evidence="1">The sequence shown here is derived from an EMBL/GenBank/DDBJ whole genome shotgun (WGS) entry which is preliminary data.</text>
</comment>
<gene>
    <name evidence="1" type="ORF">FVW20_03605</name>
</gene>
<dbReference type="Proteomes" id="UP001194469">
    <property type="component" value="Unassembled WGS sequence"/>
</dbReference>
<dbReference type="InterPro" id="IPR011855">
    <property type="entry name" value="Phgtail_TP901_1"/>
</dbReference>
<dbReference type="Gene3D" id="4.10.410.40">
    <property type="match status" value="1"/>
</dbReference>
<evidence type="ECO:0008006" key="3">
    <source>
        <dbReference type="Google" id="ProtNLM"/>
    </source>
</evidence>
<protein>
    <recommendedName>
        <fullName evidence="3">Phage tail protein</fullName>
    </recommendedName>
</protein>
<evidence type="ECO:0000313" key="2">
    <source>
        <dbReference type="Proteomes" id="UP001194469"/>
    </source>
</evidence>
<name>A0ABS0J2C5_9BACT</name>
<dbReference type="EMBL" id="VRYY01000077">
    <property type="protein sequence ID" value="MBG3876136.1"/>
    <property type="molecule type" value="Genomic_DNA"/>
</dbReference>
<keyword evidence="2" id="KW-1185">Reference proteome</keyword>
<dbReference type="Pfam" id="PF06199">
    <property type="entry name" value="Phage_tail_2"/>
    <property type="match status" value="1"/>
</dbReference>